<dbReference type="HOGENOM" id="CLU_1580283_0_0_1"/>
<keyword evidence="2" id="KW-1185">Reference proteome</keyword>
<dbReference type="RefSeq" id="XP_009045871.1">
    <property type="nucleotide sequence ID" value="XM_009047623.1"/>
</dbReference>
<dbReference type="GeneID" id="20241784"/>
<sequence>MPTEEKKVNYERMRIYRETSSVHSVETVTIPPQSIQMINIFTPYSKNCSKIGLLETSTHLGNRLAITLGIINMDVNPKDIQVMIYQDEPVMLYPHARLATFEAVNIEPTKDTVSCRHISGGDSKDKLVIPDHLGDLYNRRIQQLWPANKTSYTPVEPRCLSELDACSLT</sequence>
<proteinExistence type="predicted"/>
<name>V4B7D9_LOTGI</name>
<dbReference type="Proteomes" id="UP000030746">
    <property type="component" value="Unassembled WGS sequence"/>
</dbReference>
<accession>V4B7D9</accession>
<dbReference type="CTD" id="20241784"/>
<protein>
    <submittedName>
        <fullName evidence="1">Uncharacterized protein</fullName>
    </submittedName>
</protein>
<gene>
    <name evidence="1" type="ORF">LOTGIDRAFT_171429</name>
</gene>
<evidence type="ECO:0000313" key="1">
    <source>
        <dbReference type="EMBL" id="ESP03491.1"/>
    </source>
</evidence>
<dbReference type="EMBL" id="KB200010">
    <property type="protein sequence ID" value="ESP03491.1"/>
    <property type="molecule type" value="Genomic_DNA"/>
</dbReference>
<dbReference type="AlphaFoldDB" id="V4B7D9"/>
<reference evidence="1 2" key="1">
    <citation type="journal article" date="2013" name="Nature">
        <title>Insights into bilaterian evolution from three spiralian genomes.</title>
        <authorList>
            <person name="Simakov O."/>
            <person name="Marletaz F."/>
            <person name="Cho S.J."/>
            <person name="Edsinger-Gonzales E."/>
            <person name="Havlak P."/>
            <person name="Hellsten U."/>
            <person name="Kuo D.H."/>
            <person name="Larsson T."/>
            <person name="Lv J."/>
            <person name="Arendt D."/>
            <person name="Savage R."/>
            <person name="Osoegawa K."/>
            <person name="de Jong P."/>
            <person name="Grimwood J."/>
            <person name="Chapman J.A."/>
            <person name="Shapiro H."/>
            <person name="Aerts A."/>
            <person name="Otillar R.P."/>
            <person name="Terry A.Y."/>
            <person name="Boore J.L."/>
            <person name="Grigoriev I.V."/>
            <person name="Lindberg D.R."/>
            <person name="Seaver E.C."/>
            <person name="Weisblat D.A."/>
            <person name="Putnam N.H."/>
            <person name="Rokhsar D.S."/>
        </authorList>
    </citation>
    <scope>NUCLEOTIDE SEQUENCE [LARGE SCALE GENOMIC DNA]</scope>
</reference>
<dbReference type="KEGG" id="lgi:LOTGIDRAFT_171429"/>
<evidence type="ECO:0000313" key="2">
    <source>
        <dbReference type="Proteomes" id="UP000030746"/>
    </source>
</evidence>
<organism evidence="1 2">
    <name type="scientific">Lottia gigantea</name>
    <name type="common">Giant owl limpet</name>
    <dbReference type="NCBI Taxonomy" id="225164"/>
    <lineage>
        <taxon>Eukaryota</taxon>
        <taxon>Metazoa</taxon>
        <taxon>Spiralia</taxon>
        <taxon>Lophotrochozoa</taxon>
        <taxon>Mollusca</taxon>
        <taxon>Gastropoda</taxon>
        <taxon>Patellogastropoda</taxon>
        <taxon>Lottioidea</taxon>
        <taxon>Lottiidae</taxon>
        <taxon>Lottia</taxon>
    </lineage>
</organism>